<sequence length="237" mass="27589">FDEVHHLPSEGFKQIAEMFASPYRLGLTATYERSDGLHEELPRLIGGIIYEKKVDDLTGEYLSNYDIIRISIDLTKEERIHYNNHIEIFKNFLISRNIQIRSNTDFKKLIMRSGYDLDARKAILSRNQAVNIAYNSKNKIEKIRELLNKEDRIIIFTRYNNIVYEISRKFLIPCITYKTPNKERKEILKKFKKGIYTAIISSQVLDEGIDVPKANIGIITSGTGSSRQFIQRLGRLL</sequence>
<keyword evidence="2" id="KW-0378">Hydrolase</keyword>
<evidence type="ECO:0000313" key="6">
    <source>
        <dbReference type="EMBL" id="GAJ10474.1"/>
    </source>
</evidence>
<dbReference type="Pfam" id="PF04851">
    <property type="entry name" value="ResIII"/>
    <property type="match status" value="1"/>
</dbReference>
<dbReference type="Gene3D" id="3.40.50.300">
    <property type="entry name" value="P-loop containing nucleotide triphosphate hydrolases"/>
    <property type="match status" value="2"/>
</dbReference>
<feature type="non-terminal residue" evidence="6">
    <location>
        <position position="1"/>
    </location>
</feature>
<organism evidence="6">
    <name type="scientific">marine sediment metagenome</name>
    <dbReference type="NCBI Taxonomy" id="412755"/>
    <lineage>
        <taxon>unclassified sequences</taxon>
        <taxon>metagenomes</taxon>
        <taxon>ecological metagenomes</taxon>
    </lineage>
</organism>
<dbReference type="Pfam" id="PF00271">
    <property type="entry name" value="Helicase_C"/>
    <property type="match status" value="1"/>
</dbReference>
<keyword evidence="4" id="KW-0067">ATP-binding</keyword>
<comment type="caution">
    <text evidence="6">The sequence shown here is derived from an EMBL/GenBank/DDBJ whole genome shotgun (WGS) entry which is preliminary data.</text>
</comment>
<name>X1TZ09_9ZZZZ</name>
<feature type="domain" description="Helicase C-terminal" evidence="5">
    <location>
        <begin position="139"/>
        <end position="237"/>
    </location>
</feature>
<proteinExistence type="predicted"/>
<dbReference type="InterPro" id="IPR001650">
    <property type="entry name" value="Helicase_C-like"/>
</dbReference>
<dbReference type="SMART" id="SM00490">
    <property type="entry name" value="HELICc"/>
    <property type="match status" value="1"/>
</dbReference>
<dbReference type="Gene3D" id="6.10.140.1180">
    <property type="match status" value="1"/>
</dbReference>
<evidence type="ECO:0000256" key="3">
    <source>
        <dbReference type="ARBA" id="ARBA00022806"/>
    </source>
</evidence>
<reference evidence="6" key="1">
    <citation type="journal article" date="2014" name="Front. Microbiol.">
        <title>High frequency of phylogenetically diverse reductive dehalogenase-homologous genes in deep subseafloor sedimentary metagenomes.</title>
        <authorList>
            <person name="Kawai M."/>
            <person name="Futagami T."/>
            <person name="Toyoda A."/>
            <person name="Takaki Y."/>
            <person name="Nishi S."/>
            <person name="Hori S."/>
            <person name="Arai W."/>
            <person name="Tsubouchi T."/>
            <person name="Morono Y."/>
            <person name="Uchiyama I."/>
            <person name="Ito T."/>
            <person name="Fujiyama A."/>
            <person name="Inagaki F."/>
            <person name="Takami H."/>
        </authorList>
    </citation>
    <scope>NUCLEOTIDE SEQUENCE</scope>
    <source>
        <strain evidence="6">Expedition CK06-06</strain>
    </source>
</reference>
<dbReference type="GO" id="GO:0005524">
    <property type="term" value="F:ATP binding"/>
    <property type="evidence" value="ECO:0007669"/>
    <property type="project" value="UniProtKB-KW"/>
</dbReference>
<dbReference type="EMBL" id="BARW01033506">
    <property type="protein sequence ID" value="GAJ10474.1"/>
    <property type="molecule type" value="Genomic_DNA"/>
</dbReference>
<dbReference type="GO" id="GO:0003677">
    <property type="term" value="F:DNA binding"/>
    <property type="evidence" value="ECO:0007669"/>
    <property type="project" value="InterPro"/>
</dbReference>
<evidence type="ECO:0000256" key="2">
    <source>
        <dbReference type="ARBA" id="ARBA00022801"/>
    </source>
</evidence>
<dbReference type="GO" id="GO:0016787">
    <property type="term" value="F:hydrolase activity"/>
    <property type="evidence" value="ECO:0007669"/>
    <property type="project" value="UniProtKB-KW"/>
</dbReference>
<protein>
    <recommendedName>
        <fullName evidence="5">Helicase C-terminal domain-containing protein</fullName>
    </recommendedName>
</protein>
<dbReference type="GO" id="GO:0004386">
    <property type="term" value="F:helicase activity"/>
    <property type="evidence" value="ECO:0007669"/>
    <property type="project" value="UniProtKB-KW"/>
</dbReference>
<dbReference type="AlphaFoldDB" id="X1TZ09"/>
<evidence type="ECO:0000259" key="5">
    <source>
        <dbReference type="PROSITE" id="PS51194"/>
    </source>
</evidence>
<dbReference type="InterPro" id="IPR027417">
    <property type="entry name" value="P-loop_NTPase"/>
</dbReference>
<dbReference type="PANTHER" id="PTHR11274:SF0">
    <property type="entry name" value="GENERAL TRANSCRIPTION AND DNA REPAIR FACTOR IIH HELICASE SUBUNIT XPB"/>
    <property type="match status" value="1"/>
</dbReference>
<evidence type="ECO:0000256" key="1">
    <source>
        <dbReference type="ARBA" id="ARBA00022741"/>
    </source>
</evidence>
<gene>
    <name evidence="6" type="ORF">S12H4_52755</name>
</gene>
<dbReference type="PROSITE" id="PS51194">
    <property type="entry name" value="HELICASE_CTER"/>
    <property type="match status" value="1"/>
</dbReference>
<keyword evidence="1" id="KW-0547">Nucleotide-binding</keyword>
<accession>X1TZ09</accession>
<keyword evidence="3" id="KW-0347">Helicase</keyword>
<feature type="non-terminal residue" evidence="6">
    <location>
        <position position="237"/>
    </location>
</feature>
<dbReference type="InterPro" id="IPR006935">
    <property type="entry name" value="Helicase/UvrB_N"/>
</dbReference>
<dbReference type="PANTHER" id="PTHR11274">
    <property type="entry name" value="RAD25/XP-B DNA REPAIR HELICASE"/>
    <property type="match status" value="1"/>
</dbReference>
<evidence type="ECO:0000256" key="4">
    <source>
        <dbReference type="ARBA" id="ARBA00022840"/>
    </source>
</evidence>
<dbReference type="InterPro" id="IPR050615">
    <property type="entry name" value="ATP-dep_DNA_Helicase"/>
</dbReference>
<dbReference type="SUPFAM" id="SSF52540">
    <property type="entry name" value="P-loop containing nucleoside triphosphate hydrolases"/>
    <property type="match status" value="1"/>
</dbReference>